<protein>
    <submittedName>
        <fullName evidence="1">Uncharacterized protein</fullName>
    </submittedName>
</protein>
<dbReference type="Proteomes" id="UP001327560">
    <property type="component" value="Chromosome 6"/>
</dbReference>
<gene>
    <name evidence="1" type="ORF">Cni_G19650</name>
</gene>
<evidence type="ECO:0000313" key="1">
    <source>
        <dbReference type="EMBL" id="WOL10891.1"/>
    </source>
</evidence>
<dbReference type="AlphaFoldDB" id="A0AAQ3QIQ7"/>
<reference evidence="1 2" key="1">
    <citation type="submission" date="2023-10" db="EMBL/GenBank/DDBJ databases">
        <title>Chromosome-scale genome assembly provides insights into flower coloration mechanisms of Canna indica.</title>
        <authorList>
            <person name="Li C."/>
        </authorList>
    </citation>
    <scope>NUCLEOTIDE SEQUENCE [LARGE SCALE GENOMIC DNA]</scope>
    <source>
        <tissue evidence="1">Flower</tissue>
    </source>
</reference>
<evidence type="ECO:0000313" key="2">
    <source>
        <dbReference type="Proteomes" id="UP001327560"/>
    </source>
</evidence>
<sequence>MASSYRPSSAYPEMREFQLLRGSDDHLIPLRHFVEYVVGFVHLDASGVEGNELGGEAGAATEEGGGNEAVEVLAVAKGADLGACLEEGQEEGGWVEGDAASEGGLEINEDEEVGCAEMSAEMAEISEEMARNWKRMRAGMS</sequence>
<accession>A0AAQ3QIQ7</accession>
<proteinExistence type="predicted"/>
<organism evidence="1 2">
    <name type="scientific">Canna indica</name>
    <name type="common">Indian-shot</name>
    <dbReference type="NCBI Taxonomy" id="4628"/>
    <lineage>
        <taxon>Eukaryota</taxon>
        <taxon>Viridiplantae</taxon>
        <taxon>Streptophyta</taxon>
        <taxon>Embryophyta</taxon>
        <taxon>Tracheophyta</taxon>
        <taxon>Spermatophyta</taxon>
        <taxon>Magnoliopsida</taxon>
        <taxon>Liliopsida</taxon>
        <taxon>Zingiberales</taxon>
        <taxon>Cannaceae</taxon>
        <taxon>Canna</taxon>
    </lineage>
</organism>
<dbReference type="EMBL" id="CP136895">
    <property type="protein sequence ID" value="WOL10891.1"/>
    <property type="molecule type" value="Genomic_DNA"/>
</dbReference>
<name>A0AAQ3QIQ7_9LILI</name>
<keyword evidence="2" id="KW-1185">Reference proteome</keyword>